<dbReference type="RefSeq" id="WP_084560976.1">
    <property type="nucleotide sequence ID" value="NZ_FSRC01000002.1"/>
</dbReference>
<dbReference type="AlphaFoldDB" id="A0A1N6FL68"/>
<evidence type="ECO:0008006" key="4">
    <source>
        <dbReference type="Google" id="ProtNLM"/>
    </source>
</evidence>
<name>A0A1N6FL68_9BACT</name>
<dbReference type="Proteomes" id="UP000185221">
    <property type="component" value="Unassembled WGS sequence"/>
</dbReference>
<feature type="signal peptide" evidence="1">
    <location>
        <begin position="1"/>
        <end position="24"/>
    </location>
</feature>
<evidence type="ECO:0000313" key="3">
    <source>
        <dbReference type="Proteomes" id="UP000185221"/>
    </source>
</evidence>
<evidence type="ECO:0000256" key="1">
    <source>
        <dbReference type="SAM" id="SignalP"/>
    </source>
</evidence>
<organism evidence="2 3">
    <name type="scientific">Algoriphagus halophilus</name>
    <dbReference type="NCBI Taxonomy" id="226505"/>
    <lineage>
        <taxon>Bacteria</taxon>
        <taxon>Pseudomonadati</taxon>
        <taxon>Bacteroidota</taxon>
        <taxon>Cytophagia</taxon>
        <taxon>Cytophagales</taxon>
        <taxon>Cyclobacteriaceae</taxon>
        <taxon>Algoriphagus</taxon>
    </lineage>
</organism>
<dbReference type="SUPFAM" id="SSF56925">
    <property type="entry name" value="OMPA-like"/>
    <property type="match status" value="1"/>
</dbReference>
<gene>
    <name evidence="2" type="ORF">SAMN05444394_2531</name>
</gene>
<evidence type="ECO:0000313" key="2">
    <source>
        <dbReference type="EMBL" id="SIN96019.1"/>
    </source>
</evidence>
<protein>
    <recommendedName>
        <fullName evidence="4">Outer membrane protein beta-barrel domain-containing protein</fullName>
    </recommendedName>
</protein>
<sequence>MMKHLFVAAILSVAFFTDIPAAKAQLKAYNTSIGIRGGTSVGGSVKRFVTDRDAVELMVYTRWKGWVGNLLYERHMDIREFEGLEWYVGAGGHYGMWKVGKSEPPWVYKATEDYAAYGLDLIVGLDYNIDHSNWFISLDWKPSYNFQDFTNLWWDETAFTLRYSF</sequence>
<dbReference type="EMBL" id="FSRC01000002">
    <property type="protein sequence ID" value="SIN96019.1"/>
    <property type="molecule type" value="Genomic_DNA"/>
</dbReference>
<dbReference type="STRING" id="226505.SAMN05444394_2531"/>
<reference evidence="3" key="1">
    <citation type="submission" date="2016-11" db="EMBL/GenBank/DDBJ databases">
        <authorList>
            <person name="Varghese N."/>
            <person name="Submissions S."/>
        </authorList>
    </citation>
    <scope>NUCLEOTIDE SEQUENCE [LARGE SCALE GENOMIC DNA]</scope>
    <source>
        <strain evidence="3">DSM 15292</strain>
    </source>
</reference>
<keyword evidence="1" id="KW-0732">Signal</keyword>
<dbReference type="OrthoDB" id="978645at2"/>
<dbReference type="InterPro" id="IPR011250">
    <property type="entry name" value="OMP/PagP_B-barrel"/>
</dbReference>
<accession>A0A1N6FL68</accession>
<feature type="chain" id="PRO_5011980513" description="Outer membrane protein beta-barrel domain-containing protein" evidence="1">
    <location>
        <begin position="25"/>
        <end position="165"/>
    </location>
</feature>
<keyword evidence="3" id="KW-1185">Reference proteome</keyword>
<proteinExistence type="predicted"/>